<evidence type="ECO:0000313" key="2">
    <source>
        <dbReference type="Proteomes" id="UP000008898"/>
    </source>
</evidence>
<gene>
    <name evidence="1" type="ordered locus">zobellia_4476</name>
</gene>
<dbReference type="EMBL" id="FP476056">
    <property type="protein sequence ID" value="CAZ98611.1"/>
    <property type="molecule type" value="Genomic_DNA"/>
</dbReference>
<evidence type="ECO:0000313" key="1">
    <source>
        <dbReference type="EMBL" id="CAZ98611.1"/>
    </source>
</evidence>
<reference evidence="1 2" key="2">
    <citation type="journal article" date="2012" name="Environ. Microbiol.">
        <title>Characterization of the first alginolytic operons in a marine bacterium: from their emergence in marine Flavobacteriia to their independent transfers to marine Proteobacteria and human gut Bacteroides.</title>
        <authorList>
            <person name="Thomas F."/>
            <person name="Barbeyron T."/>
            <person name="Tonon T."/>
            <person name="Genicot S."/>
            <person name="Czjzek M."/>
            <person name="Michel G."/>
        </authorList>
    </citation>
    <scope>NUCLEOTIDE SEQUENCE [LARGE SCALE GENOMIC DNA]</scope>
    <source>
        <strain evidence="2">DSM 12802 / CCUG 47099 / CIP 106680 / NCIMB 13871 / Dsij</strain>
    </source>
</reference>
<reference evidence="2" key="1">
    <citation type="submission" date="2009-07" db="EMBL/GenBank/DDBJ databases">
        <title>Complete genome sequence of Zobellia galactanivorans Dsij.</title>
        <authorList>
            <consortium name="Genoscope - CEA"/>
        </authorList>
    </citation>
    <scope>NUCLEOTIDE SEQUENCE [LARGE SCALE GENOMIC DNA]</scope>
    <source>
        <strain evidence="2">DSM 12802 / CCUG 47099 / CIP 106680 / NCIMB 13871 / Dsij</strain>
    </source>
</reference>
<protein>
    <submittedName>
        <fullName evidence="1">Uncharacterized protein</fullName>
    </submittedName>
</protein>
<keyword evidence="2" id="KW-1185">Reference proteome</keyword>
<dbReference type="HOGENOM" id="CLU_989198_0_0_10"/>
<accession>G0L420</accession>
<name>G0L420_ZOBGA</name>
<dbReference type="RefSeq" id="WP_013995798.1">
    <property type="nucleotide sequence ID" value="NC_015844.1"/>
</dbReference>
<sequence>MEVSKLTTRDQHLAKVQLYRWYQLYERPMNDQRINNQLEMLDENITMINASEEFKGTKDYPKRLKVYDGWQNAHHIKSIEVSLLEDNSIGLEADLHYQNIKPNGEKQSYALHYNDIRLEKFVGDLPKFTRVEIVPVGPTDEDFEDAYPTNRTKSLMHFWLAHMESLDGNVSPFKELLVDNFKLHFSTNNAPIVNIDDLEKWLNGTPKQLKESSHFPENFSVKVISEKEYEVDVDFVWEGLTKENQKLTATTTHHWVVQDNPNDRFAKIKEANITQKVPLAPLK</sequence>
<dbReference type="Proteomes" id="UP000008898">
    <property type="component" value="Chromosome"/>
</dbReference>
<organism evidence="1 2">
    <name type="scientific">Zobellia galactanivorans (strain DSM 12802 / CCUG 47099 / CIP 106680 / NCIMB 13871 / Dsij)</name>
    <dbReference type="NCBI Taxonomy" id="63186"/>
    <lineage>
        <taxon>Bacteria</taxon>
        <taxon>Pseudomonadati</taxon>
        <taxon>Bacteroidota</taxon>
        <taxon>Flavobacteriia</taxon>
        <taxon>Flavobacteriales</taxon>
        <taxon>Flavobacteriaceae</taxon>
        <taxon>Zobellia</taxon>
    </lineage>
</organism>
<dbReference type="KEGG" id="zga:ZOBELLIA_4476"/>
<dbReference type="OrthoDB" id="870676at2"/>
<dbReference type="AlphaFoldDB" id="G0L420"/>
<dbReference type="PATRIC" id="fig|63186.3.peg.4390"/>
<dbReference type="STRING" id="63186.ZOBELLIA_4476"/>
<proteinExistence type="predicted"/>